<name>A0A8S3TYW7_MYTED</name>
<feature type="transmembrane region" description="Helical" evidence="2">
    <location>
        <begin position="184"/>
        <end position="209"/>
    </location>
</feature>
<feature type="coiled-coil region" evidence="1">
    <location>
        <begin position="134"/>
        <end position="161"/>
    </location>
</feature>
<keyword evidence="2" id="KW-1133">Transmembrane helix</keyword>
<dbReference type="OrthoDB" id="6161701at2759"/>
<dbReference type="InterPro" id="IPR013783">
    <property type="entry name" value="Ig-like_fold"/>
</dbReference>
<dbReference type="Proteomes" id="UP000683360">
    <property type="component" value="Unassembled WGS sequence"/>
</dbReference>
<feature type="domain" description="Ig-like" evidence="3">
    <location>
        <begin position="19"/>
        <end position="107"/>
    </location>
</feature>
<dbReference type="Pfam" id="PF07679">
    <property type="entry name" value="I-set"/>
    <property type="match status" value="1"/>
</dbReference>
<evidence type="ECO:0000259" key="3">
    <source>
        <dbReference type="PROSITE" id="PS50835"/>
    </source>
</evidence>
<dbReference type="EMBL" id="CAJPWZ010002323">
    <property type="protein sequence ID" value="CAG2235683.1"/>
    <property type="molecule type" value="Genomic_DNA"/>
</dbReference>
<reference evidence="4" key="1">
    <citation type="submission" date="2021-03" db="EMBL/GenBank/DDBJ databases">
        <authorList>
            <person name="Bekaert M."/>
        </authorList>
    </citation>
    <scope>NUCLEOTIDE SEQUENCE</scope>
</reference>
<evidence type="ECO:0000256" key="1">
    <source>
        <dbReference type="SAM" id="Coils"/>
    </source>
</evidence>
<dbReference type="InterPro" id="IPR013098">
    <property type="entry name" value="Ig_I-set"/>
</dbReference>
<organism evidence="4 5">
    <name type="scientific">Mytilus edulis</name>
    <name type="common">Blue mussel</name>
    <dbReference type="NCBI Taxonomy" id="6550"/>
    <lineage>
        <taxon>Eukaryota</taxon>
        <taxon>Metazoa</taxon>
        <taxon>Spiralia</taxon>
        <taxon>Lophotrochozoa</taxon>
        <taxon>Mollusca</taxon>
        <taxon>Bivalvia</taxon>
        <taxon>Autobranchia</taxon>
        <taxon>Pteriomorphia</taxon>
        <taxon>Mytilida</taxon>
        <taxon>Mytiloidea</taxon>
        <taxon>Mytilidae</taxon>
        <taxon>Mytilinae</taxon>
        <taxon>Mytilus</taxon>
    </lineage>
</organism>
<keyword evidence="2" id="KW-0812">Transmembrane</keyword>
<dbReference type="Gene3D" id="2.60.40.10">
    <property type="entry name" value="Immunoglobulins"/>
    <property type="match status" value="1"/>
</dbReference>
<dbReference type="InterPro" id="IPR003598">
    <property type="entry name" value="Ig_sub2"/>
</dbReference>
<keyword evidence="2" id="KW-0472">Membrane</keyword>
<accession>A0A8S3TYW7</accession>
<evidence type="ECO:0000256" key="2">
    <source>
        <dbReference type="SAM" id="Phobius"/>
    </source>
</evidence>
<sequence length="252" mass="29386">MNCQTYTTLLKIYRSYFCPFWLTDITKQEDERVTLTCNVKDMLNITELNWTRSVNGTSVIVSEYARGGNTTSPNLIFERVKWTDEGCYKCIVKNSSGSMQTVEMKLYVNATHMQPCRCEYRRRLEHWGSKLIANKTRQELLKELESELKEIRKYLELNKTTLSSSIRKRTSAPDKRKSSERMGLAGAAFICIVVGLVVLIDVLTIVKFLTNSITFLNYKKLEREKVKDKEIRVMTKRFKNNKWNNEFPESTA</sequence>
<dbReference type="InterPro" id="IPR003599">
    <property type="entry name" value="Ig_sub"/>
</dbReference>
<dbReference type="AlphaFoldDB" id="A0A8S3TYW7"/>
<dbReference type="InterPro" id="IPR036179">
    <property type="entry name" value="Ig-like_dom_sf"/>
</dbReference>
<dbReference type="SMART" id="SM00408">
    <property type="entry name" value="IGc2"/>
    <property type="match status" value="1"/>
</dbReference>
<proteinExistence type="predicted"/>
<dbReference type="SUPFAM" id="SSF48726">
    <property type="entry name" value="Immunoglobulin"/>
    <property type="match status" value="1"/>
</dbReference>
<keyword evidence="1" id="KW-0175">Coiled coil</keyword>
<protein>
    <recommendedName>
        <fullName evidence="3">Ig-like domain-containing protein</fullName>
    </recommendedName>
</protein>
<dbReference type="InterPro" id="IPR007110">
    <property type="entry name" value="Ig-like_dom"/>
</dbReference>
<dbReference type="SMART" id="SM00409">
    <property type="entry name" value="IG"/>
    <property type="match status" value="1"/>
</dbReference>
<comment type="caution">
    <text evidence="4">The sequence shown here is derived from an EMBL/GenBank/DDBJ whole genome shotgun (WGS) entry which is preliminary data.</text>
</comment>
<evidence type="ECO:0000313" key="5">
    <source>
        <dbReference type="Proteomes" id="UP000683360"/>
    </source>
</evidence>
<dbReference type="PROSITE" id="PS50835">
    <property type="entry name" value="IG_LIKE"/>
    <property type="match status" value="1"/>
</dbReference>
<gene>
    <name evidence="4" type="ORF">MEDL_48186</name>
</gene>
<keyword evidence="5" id="KW-1185">Reference proteome</keyword>
<evidence type="ECO:0000313" key="4">
    <source>
        <dbReference type="EMBL" id="CAG2235683.1"/>
    </source>
</evidence>